<comment type="caution">
    <text evidence="1">The sequence shown here is derived from an EMBL/GenBank/DDBJ whole genome shotgun (WGS) entry which is preliminary data.</text>
</comment>
<reference evidence="1 2" key="1">
    <citation type="submission" date="2024-06" db="EMBL/GenBank/DDBJ databases">
        <title>Chitinophaga defluvii sp. nov., isolated from municipal sewage.</title>
        <authorList>
            <person name="Zhang L."/>
        </authorList>
    </citation>
    <scope>NUCLEOTIDE SEQUENCE [LARGE SCALE GENOMIC DNA]</scope>
    <source>
        <strain evidence="1 2">H8</strain>
    </source>
</reference>
<evidence type="ECO:0000313" key="2">
    <source>
        <dbReference type="Proteomes" id="UP001549749"/>
    </source>
</evidence>
<dbReference type="RefSeq" id="WP_354658521.1">
    <property type="nucleotide sequence ID" value="NZ_JBEXAC010000001.1"/>
</dbReference>
<name>A0ABV2SZT4_9BACT</name>
<gene>
    <name evidence="1" type="ORF">ABR189_00760</name>
</gene>
<keyword evidence="2" id="KW-1185">Reference proteome</keyword>
<organism evidence="1 2">
    <name type="scientific">Chitinophaga defluvii</name>
    <dbReference type="NCBI Taxonomy" id="3163343"/>
    <lineage>
        <taxon>Bacteria</taxon>
        <taxon>Pseudomonadati</taxon>
        <taxon>Bacteroidota</taxon>
        <taxon>Chitinophagia</taxon>
        <taxon>Chitinophagales</taxon>
        <taxon>Chitinophagaceae</taxon>
        <taxon>Chitinophaga</taxon>
    </lineage>
</organism>
<proteinExistence type="predicted"/>
<protein>
    <submittedName>
        <fullName evidence="1">Uncharacterized protein</fullName>
    </submittedName>
</protein>
<dbReference type="Proteomes" id="UP001549749">
    <property type="component" value="Unassembled WGS sequence"/>
</dbReference>
<sequence>MSLLGKLKNALQASAAENALAKERMAALFMQSLQADALDGYQLAYGKHMKAGPSLSGGSRHTFYNYVVGYKPDPVNIDVVLVPVDADLRSYGAPILINTKTFKKAGKTFLSGLYKFKTIYGNSFVFQVPPVNGKAASMMGSEEVAINQEAEARLFKAFFEQVRQLSGK</sequence>
<evidence type="ECO:0000313" key="1">
    <source>
        <dbReference type="EMBL" id="MET6995872.1"/>
    </source>
</evidence>
<accession>A0ABV2SZT4</accession>
<dbReference type="EMBL" id="JBEXAC010000001">
    <property type="protein sequence ID" value="MET6995872.1"/>
    <property type="molecule type" value="Genomic_DNA"/>
</dbReference>